<dbReference type="InterPro" id="IPR014509">
    <property type="entry name" value="YjdF-like"/>
</dbReference>
<reference evidence="2 3" key="1">
    <citation type="submission" date="2023-10" db="EMBL/GenBank/DDBJ databases">
        <title>Microbacterium xanthum sp. nov., isolated from seaweed.</title>
        <authorList>
            <person name="Lee S.D."/>
        </authorList>
    </citation>
    <scope>NUCLEOTIDE SEQUENCE [LARGE SCALE GENOMIC DNA]</scope>
    <source>
        <strain evidence="2 3">KCTC 19124</strain>
    </source>
</reference>
<sequence>MNTLARNFLRPVHGPVAAGADVMRAVGLVSVAAALLLHDPTDAGILAFTLPGLMVPRFLAMRPGADLAFGVILLTAAWSNVYDLYTRLPGWDLVVHAAATAALTVAAYLLLAHARVVPPAAGPRGSRRAVIVLSPVIGLAISAVWEMVEWTGREFVTDTIFVTYTDTIGDMAAGAVGATLAGLLMAVVRVEDRPARR</sequence>
<gene>
    <name evidence="2" type="ORF">R2Q92_11945</name>
</gene>
<evidence type="ECO:0000256" key="1">
    <source>
        <dbReference type="SAM" id="Phobius"/>
    </source>
</evidence>
<proteinExistence type="predicted"/>
<organism evidence="2 3">
    <name type="scientific">Microbacterium aquimaris</name>
    <dbReference type="NCBI Taxonomy" id="459816"/>
    <lineage>
        <taxon>Bacteria</taxon>
        <taxon>Bacillati</taxon>
        <taxon>Actinomycetota</taxon>
        <taxon>Actinomycetes</taxon>
        <taxon>Micrococcales</taxon>
        <taxon>Microbacteriaceae</taxon>
        <taxon>Microbacterium</taxon>
    </lineage>
</organism>
<feature type="transmembrane region" description="Helical" evidence="1">
    <location>
        <begin position="129"/>
        <end position="148"/>
    </location>
</feature>
<dbReference type="EMBL" id="JAWJYN010000002">
    <property type="protein sequence ID" value="MDZ8162546.1"/>
    <property type="molecule type" value="Genomic_DNA"/>
</dbReference>
<protein>
    <recommendedName>
        <fullName evidence="4">Membrane protein DUF2238</fullName>
    </recommendedName>
</protein>
<name>A0ABU5N922_9MICO</name>
<feature type="transmembrane region" description="Helical" evidence="1">
    <location>
        <begin position="97"/>
        <end position="117"/>
    </location>
</feature>
<feature type="transmembrane region" description="Helical" evidence="1">
    <location>
        <begin position="168"/>
        <end position="188"/>
    </location>
</feature>
<feature type="transmembrane region" description="Helical" evidence="1">
    <location>
        <begin position="67"/>
        <end position="85"/>
    </location>
</feature>
<evidence type="ECO:0000313" key="2">
    <source>
        <dbReference type="EMBL" id="MDZ8162546.1"/>
    </source>
</evidence>
<keyword evidence="1" id="KW-1133">Transmembrane helix</keyword>
<dbReference type="Proteomes" id="UP001291912">
    <property type="component" value="Unassembled WGS sequence"/>
</dbReference>
<dbReference type="RefSeq" id="WP_322597633.1">
    <property type="nucleotide sequence ID" value="NZ_BAAAPT010000002.1"/>
</dbReference>
<accession>A0ABU5N922</accession>
<evidence type="ECO:0008006" key="4">
    <source>
        <dbReference type="Google" id="ProtNLM"/>
    </source>
</evidence>
<keyword evidence="1" id="KW-0472">Membrane</keyword>
<evidence type="ECO:0000313" key="3">
    <source>
        <dbReference type="Proteomes" id="UP001291912"/>
    </source>
</evidence>
<comment type="caution">
    <text evidence="2">The sequence shown here is derived from an EMBL/GenBank/DDBJ whole genome shotgun (WGS) entry which is preliminary data.</text>
</comment>
<dbReference type="Pfam" id="PF09997">
    <property type="entry name" value="DUF2238"/>
    <property type="match status" value="1"/>
</dbReference>
<keyword evidence="1" id="KW-0812">Transmembrane</keyword>
<keyword evidence="3" id="KW-1185">Reference proteome</keyword>